<dbReference type="EMBL" id="JACHGV010000024">
    <property type="protein sequence ID" value="MBB6081893.1"/>
    <property type="molecule type" value="Genomic_DNA"/>
</dbReference>
<sequence length="118" mass="13410">MLEPAEGRVLICGSRRWPWPSAVGAVLDRLLARHGDRLVVIEGSATGADAAACSWCRRHGLDADRHRSQFGVLQQRHQEQGHRRHCLAHEQKPRNRQTDHVQRDSHGNQDQADPEERC</sequence>
<dbReference type="InterPro" id="IPR019627">
    <property type="entry name" value="YAcAr"/>
</dbReference>
<feature type="domain" description="YspA cpYpsA-related SLOG" evidence="2">
    <location>
        <begin position="8"/>
        <end position="67"/>
    </location>
</feature>
<dbReference type="Pfam" id="PF10686">
    <property type="entry name" value="YAcAr"/>
    <property type="match status" value="1"/>
</dbReference>
<evidence type="ECO:0000259" key="2">
    <source>
        <dbReference type="Pfam" id="PF10686"/>
    </source>
</evidence>
<comment type="caution">
    <text evidence="3">The sequence shown here is derived from an EMBL/GenBank/DDBJ whole genome shotgun (WGS) entry which is preliminary data.</text>
</comment>
<feature type="region of interest" description="Disordered" evidence="1">
    <location>
        <begin position="73"/>
        <end position="118"/>
    </location>
</feature>
<name>A0A7W9TJJ8_9ACTN</name>
<organism evidence="3 4">
    <name type="scientific">Streptomyces paradoxus</name>
    <dbReference type="NCBI Taxonomy" id="66375"/>
    <lineage>
        <taxon>Bacteria</taxon>
        <taxon>Bacillati</taxon>
        <taxon>Actinomycetota</taxon>
        <taxon>Actinomycetes</taxon>
        <taxon>Kitasatosporales</taxon>
        <taxon>Streptomycetaceae</taxon>
        <taxon>Streptomyces</taxon>
    </lineage>
</organism>
<dbReference type="RefSeq" id="WP_184568029.1">
    <property type="nucleotide sequence ID" value="NZ_BAAARS010000024.1"/>
</dbReference>
<dbReference type="AlphaFoldDB" id="A0A7W9TJJ8"/>
<gene>
    <name evidence="3" type="ORF">HNR57_007856</name>
</gene>
<evidence type="ECO:0000256" key="1">
    <source>
        <dbReference type="SAM" id="MobiDB-lite"/>
    </source>
</evidence>
<evidence type="ECO:0000313" key="4">
    <source>
        <dbReference type="Proteomes" id="UP000591537"/>
    </source>
</evidence>
<keyword evidence="4" id="KW-1185">Reference proteome</keyword>
<dbReference type="Proteomes" id="UP000591537">
    <property type="component" value="Unassembled WGS sequence"/>
</dbReference>
<feature type="compositionally biased region" description="Basic and acidic residues" evidence="1">
    <location>
        <begin position="76"/>
        <end position="107"/>
    </location>
</feature>
<protein>
    <recommendedName>
        <fullName evidence="2">YspA cpYpsA-related SLOG domain-containing protein</fullName>
    </recommendedName>
</protein>
<accession>A0A7W9TJJ8</accession>
<reference evidence="3 4" key="1">
    <citation type="submission" date="2020-08" db="EMBL/GenBank/DDBJ databases">
        <title>Genomic Encyclopedia of Type Strains, Phase IV (KMG-IV): sequencing the most valuable type-strain genomes for metagenomic binning, comparative biology and taxonomic classification.</title>
        <authorList>
            <person name="Goeker M."/>
        </authorList>
    </citation>
    <scope>NUCLEOTIDE SEQUENCE [LARGE SCALE GENOMIC DNA]</scope>
    <source>
        <strain evidence="3 4">DSM 43350</strain>
    </source>
</reference>
<evidence type="ECO:0000313" key="3">
    <source>
        <dbReference type="EMBL" id="MBB6081893.1"/>
    </source>
</evidence>
<proteinExistence type="predicted"/>